<dbReference type="AlphaFoldDB" id="A0A8S4MND3"/>
<feature type="compositionally biased region" description="Acidic residues" evidence="2">
    <location>
        <begin position="304"/>
        <end position="328"/>
    </location>
</feature>
<organism evidence="3 4">
    <name type="scientific">Branchiostoma lanceolatum</name>
    <name type="common">Common lancelet</name>
    <name type="synonym">Amphioxus lanceolatum</name>
    <dbReference type="NCBI Taxonomy" id="7740"/>
    <lineage>
        <taxon>Eukaryota</taxon>
        <taxon>Metazoa</taxon>
        <taxon>Chordata</taxon>
        <taxon>Cephalochordata</taxon>
        <taxon>Leptocardii</taxon>
        <taxon>Amphioxiformes</taxon>
        <taxon>Branchiostomatidae</taxon>
        <taxon>Branchiostoma</taxon>
    </lineage>
</organism>
<evidence type="ECO:0000313" key="3">
    <source>
        <dbReference type="EMBL" id="CAH1277432.1"/>
    </source>
</evidence>
<evidence type="ECO:0000256" key="2">
    <source>
        <dbReference type="SAM" id="MobiDB-lite"/>
    </source>
</evidence>
<feature type="compositionally biased region" description="Basic and acidic residues" evidence="2">
    <location>
        <begin position="371"/>
        <end position="408"/>
    </location>
</feature>
<comment type="caution">
    <text evidence="3">The sequence shown here is derived from an EMBL/GenBank/DDBJ whole genome shotgun (WGS) entry which is preliminary data.</text>
</comment>
<feature type="coiled-coil region" evidence="1">
    <location>
        <begin position="452"/>
        <end position="522"/>
    </location>
</feature>
<dbReference type="Proteomes" id="UP000838412">
    <property type="component" value="Unassembled WGS sequence"/>
</dbReference>
<protein>
    <submittedName>
        <fullName evidence="3">Hypp9626 protein</fullName>
    </submittedName>
</protein>
<keyword evidence="1" id="KW-0175">Coiled coil</keyword>
<dbReference type="EMBL" id="CAKMNS010000310">
    <property type="protein sequence ID" value="CAH1277432.1"/>
    <property type="molecule type" value="Genomic_DNA"/>
</dbReference>
<feature type="region of interest" description="Disordered" evidence="2">
    <location>
        <begin position="1"/>
        <end position="414"/>
    </location>
</feature>
<evidence type="ECO:0000256" key="1">
    <source>
        <dbReference type="SAM" id="Coils"/>
    </source>
</evidence>
<proteinExistence type="predicted"/>
<dbReference type="OrthoDB" id="10255522at2759"/>
<gene>
    <name evidence="3" type="primary">Hypp9626</name>
    <name evidence="3" type="ORF">BLAG_LOCUS26220</name>
</gene>
<sequence length="668" mass="71189">MPYRTDTGDQVSGSKDGVNPAGDQVSGSKDGVGSTGDHVSVSDSKDGVNPAGDQLSGSKDCVGSTGNQVTGSKDGVGSTAVQVSGSKDGVGSTGDQVSGSKDGVGSTGDQVLGSKDGVGSTGDQVSGSKDGVYPAGDQLSGSKDCVGSTGNQVSGSKDGVGSTGDQVLGSKDGVGSTGDQVSGSKDGVYPAGDLVSGSKDGVGSTRDQVSGSKDCVGSTRDQVSGSKDGVNPAGDQLSGSKDGVGSTAVQVSGSKDGVGSTGDQLSGSKDGVGSTGDQVSGSKDGVGSTGDQVSGSKDEKEEGGGEEEEGGEEEKEEEEGEEEEEEEEGHVLDGWSMMEDEYKEREYTPLLIDDAFESDKQMSDGNYDNENTAKKTTDLKEENDDTRKRRDIAGRRNTYRDEDTDHTAEQPVLGSDTLTVEDVLGARKNCASNDEFAKWHTAHFPQLGVKSRSDVYKRVDKLQKKLKTLKKNRDKQGEESFLKNLYIDEVVQPATAQQNEAAANVHCECAKLKKELKVLRQELYMDIQKTAESEKEKAVLKKQDVSLDIEQVAMKRQLKKIQNSTVSNMSYAKMENELNRIKSVLSETKKKVTALKKHNIGRSLRRANTNHAAQRESWKREGKLLRQKMSELSRHNADLKTKLDEQRSTFQKRKLLLKRSKKKAQKCK</sequence>
<name>A0A8S4MND3_BRALA</name>
<evidence type="ECO:0000313" key="4">
    <source>
        <dbReference type="Proteomes" id="UP000838412"/>
    </source>
</evidence>
<keyword evidence="4" id="KW-1185">Reference proteome</keyword>
<accession>A0A8S4MND3</accession>
<reference evidence="3" key="1">
    <citation type="submission" date="2022-01" db="EMBL/GenBank/DDBJ databases">
        <authorList>
            <person name="Braso-Vives M."/>
        </authorList>
    </citation>
    <scope>NUCLEOTIDE SEQUENCE</scope>
</reference>